<feature type="compositionally biased region" description="Low complexity" evidence="1">
    <location>
        <begin position="168"/>
        <end position="178"/>
    </location>
</feature>
<sequence>MNRPDPLTPEERELARLLGRPSATGPAPAIDEAVLAAARTAVEAPAADAATWKLPPDAPRRSRRPRSRLPAAFGLAASVIFAVGIAWQLKPDDPPAPPLAEPVAAPASSAAVTDAAPAMDAAPSPPPPDAAPPVVQQQRAAKPQAQAKAHPTPAPAAAPPAPERARRVAAPRPEAIAAPVPPAPAPVQAPAPMMSAPAPEAATSYAMEAAEPALDRVVVTGSTLERQAPRAASTSAAPAKPAPSAPSAPGVMRRAAAPMAVPASADDAVRALHQAVAADAGLPRKQWLKRIRERRDAGDVDTARASLERYLQQYPEVRIPRDLRQLLEN</sequence>
<evidence type="ECO:0000313" key="4">
    <source>
        <dbReference type="Proteomes" id="UP001455088"/>
    </source>
</evidence>
<evidence type="ECO:0000256" key="2">
    <source>
        <dbReference type="SAM" id="Phobius"/>
    </source>
</evidence>
<feature type="compositionally biased region" description="Low complexity" evidence="1">
    <location>
        <begin position="45"/>
        <end position="55"/>
    </location>
</feature>
<dbReference type="RefSeq" id="WP_102788339.1">
    <property type="nucleotide sequence ID" value="NZ_JBBYHY010000003.1"/>
</dbReference>
<feature type="compositionally biased region" description="Low complexity" evidence="1">
    <location>
        <begin position="132"/>
        <end position="151"/>
    </location>
</feature>
<feature type="compositionally biased region" description="Low complexity" evidence="1">
    <location>
        <begin position="101"/>
        <end position="122"/>
    </location>
</feature>
<comment type="caution">
    <text evidence="3">The sequence shown here is derived from an EMBL/GenBank/DDBJ whole genome shotgun (WGS) entry which is preliminary data.</text>
</comment>
<reference evidence="3 4" key="1">
    <citation type="submission" date="2024-04" db="EMBL/GenBank/DDBJ databases">
        <title>Bacterial endophytes with biocontrol capabilities against important plant pathogens.</title>
        <authorList>
            <person name="Alayande K.A."/>
        </authorList>
    </citation>
    <scope>NUCLEOTIDE SEQUENCE [LARGE SCALE GENOMIC DNA]</scope>
    <source>
        <strain evidence="3 4">KV22</strain>
    </source>
</reference>
<keyword evidence="4" id="KW-1185">Reference proteome</keyword>
<name>A0ABU9JKU4_9GAMM</name>
<feature type="compositionally biased region" description="Low complexity" evidence="1">
    <location>
        <begin position="229"/>
        <end position="239"/>
    </location>
</feature>
<proteinExistence type="predicted"/>
<keyword evidence="2" id="KW-0472">Membrane</keyword>
<organism evidence="3 4">
    <name type="scientific">Stenotrophomonas bentonitica</name>
    <dbReference type="NCBI Taxonomy" id="1450134"/>
    <lineage>
        <taxon>Bacteria</taxon>
        <taxon>Pseudomonadati</taxon>
        <taxon>Pseudomonadota</taxon>
        <taxon>Gammaproteobacteria</taxon>
        <taxon>Lysobacterales</taxon>
        <taxon>Lysobacteraceae</taxon>
        <taxon>Stenotrophomonas</taxon>
    </lineage>
</organism>
<accession>A0ABU9JKU4</accession>
<feature type="region of interest" description="Disordered" evidence="1">
    <location>
        <begin position="90"/>
        <end position="195"/>
    </location>
</feature>
<gene>
    <name evidence="3" type="ORF">AAE039_07520</name>
</gene>
<feature type="region of interest" description="Disordered" evidence="1">
    <location>
        <begin position="45"/>
        <end position="66"/>
    </location>
</feature>
<feature type="transmembrane region" description="Helical" evidence="2">
    <location>
        <begin position="69"/>
        <end position="89"/>
    </location>
</feature>
<keyword evidence="2" id="KW-1133">Transmembrane helix</keyword>
<dbReference type="Proteomes" id="UP001455088">
    <property type="component" value="Unassembled WGS sequence"/>
</dbReference>
<dbReference type="EMBL" id="JBBYHY010000003">
    <property type="protein sequence ID" value="MEL3953410.1"/>
    <property type="molecule type" value="Genomic_DNA"/>
</dbReference>
<feature type="compositionally biased region" description="Pro residues" evidence="1">
    <location>
        <begin position="152"/>
        <end position="162"/>
    </location>
</feature>
<keyword evidence="2" id="KW-0812">Transmembrane</keyword>
<feature type="region of interest" description="Disordered" evidence="1">
    <location>
        <begin position="224"/>
        <end position="253"/>
    </location>
</feature>
<evidence type="ECO:0000313" key="3">
    <source>
        <dbReference type="EMBL" id="MEL3953410.1"/>
    </source>
</evidence>
<evidence type="ECO:0000256" key="1">
    <source>
        <dbReference type="SAM" id="MobiDB-lite"/>
    </source>
</evidence>
<feature type="compositionally biased region" description="Pro residues" evidence="1">
    <location>
        <begin position="179"/>
        <end position="189"/>
    </location>
</feature>
<protein>
    <submittedName>
        <fullName evidence="3">Uncharacterized protein</fullName>
    </submittedName>
</protein>